<dbReference type="RefSeq" id="WP_110432656.1">
    <property type="nucleotide sequence ID" value="NZ_QGLR01000006.1"/>
</dbReference>
<gene>
    <name evidence="2" type="ORF">DKK70_02825</name>
</gene>
<dbReference type="Proteomes" id="UP000247932">
    <property type="component" value="Unassembled WGS sequence"/>
</dbReference>
<name>A0A2V4EJ04_9GAMM</name>
<proteinExistence type="predicted"/>
<dbReference type="InterPro" id="IPR025166">
    <property type="entry name" value="Integrase_DNA_bind_dom"/>
</dbReference>
<dbReference type="STRING" id="1196095.GAPWK_2278"/>
<dbReference type="Gene3D" id="3.30.160.390">
    <property type="entry name" value="Integrase, DNA-binding domain"/>
    <property type="match status" value="1"/>
</dbReference>
<dbReference type="OrthoDB" id="9795573at2"/>
<sequence length="40" mass="4771">MSFGSYPEATLQQVRRFRDEAIELIKQGIDPQEYKQEQLK</sequence>
<dbReference type="EMBL" id="QGLR01000006">
    <property type="protein sequence ID" value="PXZ08297.1"/>
    <property type="molecule type" value="Genomic_DNA"/>
</dbReference>
<comment type="caution">
    <text evidence="2">The sequence shown here is derived from an EMBL/GenBank/DDBJ whole genome shotgun (WGS) entry which is preliminary data.</text>
</comment>
<dbReference type="InterPro" id="IPR038488">
    <property type="entry name" value="Integrase_DNA-bd_sf"/>
</dbReference>
<organism evidence="2 3">
    <name type="scientific">Gilliamella apicola</name>
    <dbReference type="NCBI Taxonomy" id="1196095"/>
    <lineage>
        <taxon>Bacteria</taxon>
        <taxon>Pseudomonadati</taxon>
        <taxon>Pseudomonadota</taxon>
        <taxon>Gammaproteobacteria</taxon>
        <taxon>Orbales</taxon>
        <taxon>Orbaceae</taxon>
        <taxon>Gilliamella</taxon>
    </lineage>
</organism>
<feature type="domain" description="Integrase DNA-binding" evidence="1">
    <location>
        <begin position="1"/>
        <end position="38"/>
    </location>
</feature>
<dbReference type="AlphaFoldDB" id="A0A2V4EJ04"/>
<reference evidence="2 3" key="1">
    <citation type="submission" date="2018-05" db="EMBL/GenBank/DDBJ databases">
        <title>Reference genomes for bee gut microbiota database.</title>
        <authorList>
            <person name="Ellegaard K.M."/>
        </authorList>
    </citation>
    <scope>NUCLEOTIDE SEQUENCE [LARGE SCALE GENOMIC DNA]</scope>
    <source>
        <strain evidence="2 3">ESL0182</strain>
    </source>
</reference>
<evidence type="ECO:0000313" key="3">
    <source>
        <dbReference type="Proteomes" id="UP000247932"/>
    </source>
</evidence>
<dbReference type="Pfam" id="PF13356">
    <property type="entry name" value="Arm-DNA-bind_3"/>
    <property type="match status" value="1"/>
</dbReference>
<evidence type="ECO:0000313" key="2">
    <source>
        <dbReference type="EMBL" id="PXZ08297.1"/>
    </source>
</evidence>
<accession>A0A2V4EJ04</accession>
<protein>
    <recommendedName>
        <fullName evidence="1">Integrase DNA-binding domain-containing protein</fullName>
    </recommendedName>
</protein>
<evidence type="ECO:0000259" key="1">
    <source>
        <dbReference type="Pfam" id="PF13356"/>
    </source>
</evidence>
<keyword evidence="3" id="KW-1185">Reference proteome</keyword>